<dbReference type="EMBL" id="MU551584">
    <property type="protein sequence ID" value="KAI5624384.1"/>
    <property type="molecule type" value="Genomic_DNA"/>
</dbReference>
<evidence type="ECO:0000256" key="2">
    <source>
        <dbReference type="ARBA" id="ARBA00022771"/>
    </source>
</evidence>
<dbReference type="Pfam" id="PF13765">
    <property type="entry name" value="PRY"/>
    <property type="match status" value="1"/>
</dbReference>
<evidence type="ECO:0000256" key="1">
    <source>
        <dbReference type="ARBA" id="ARBA00022723"/>
    </source>
</evidence>
<dbReference type="SUPFAM" id="SSF49899">
    <property type="entry name" value="Concanavalin A-like lectins/glucanases"/>
    <property type="match status" value="1"/>
</dbReference>
<dbReference type="Gene3D" id="4.10.830.40">
    <property type="match status" value="1"/>
</dbReference>
<dbReference type="Gene3D" id="2.60.120.920">
    <property type="match status" value="1"/>
</dbReference>
<organism evidence="8 9">
    <name type="scientific">Silurus asotus</name>
    <name type="common">Amur catfish</name>
    <name type="synonym">Parasilurus asotus</name>
    <dbReference type="NCBI Taxonomy" id="30991"/>
    <lineage>
        <taxon>Eukaryota</taxon>
        <taxon>Metazoa</taxon>
        <taxon>Chordata</taxon>
        <taxon>Craniata</taxon>
        <taxon>Vertebrata</taxon>
        <taxon>Euteleostomi</taxon>
        <taxon>Actinopterygii</taxon>
        <taxon>Neopterygii</taxon>
        <taxon>Teleostei</taxon>
        <taxon>Ostariophysi</taxon>
        <taxon>Siluriformes</taxon>
        <taxon>Siluridae</taxon>
        <taxon>Silurus</taxon>
    </lineage>
</organism>
<dbReference type="InterPro" id="IPR001870">
    <property type="entry name" value="B30.2/SPRY"/>
</dbReference>
<dbReference type="PRINTS" id="PR01407">
    <property type="entry name" value="BUTYPHLNCDUF"/>
</dbReference>
<feature type="domain" description="B box-type" evidence="6">
    <location>
        <begin position="132"/>
        <end position="172"/>
    </location>
</feature>
<dbReference type="CDD" id="cd19769">
    <property type="entry name" value="Bbox2_TRIM16-like"/>
    <property type="match status" value="1"/>
</dbReference>
<accession>A0AAD5AZK5</accession>
<sequence length="616" mass="71367">MKKTACDTVFFQIMEVLEKVHVKGNLSYWFALLSEAPAAQRLFDFKAHHIQEILLAEMIKTEHQAASSAQYGAGPGDAGPRAVECDSCIGRKRKATNSCLVCLASYCEDHLKPHYQSQAFKKHKLVKACADLQEKICSQHGKLIEVYCRTDRSFVCYLCTMKEHKGHETILAEDERNIKQNELKDKQMKFQQRIQEKQKKVQELKQTRESIQTRYQAAVDDNEEIFTELIRSMEKRCSEVTELIRDREKSDLNQNQHFREQLKQEIANLKRRVSELEQLSHTPDHIHFLQSLPSLCVSPGCDDSPSFTVNQHLLFDEVKKYVSELKKQVKKICKEEFKKIPPHVTTVQTVLLSKPENRDDFLKDFIHLTLDPNTAHHQLLLSEEYRVETRGSKAQPYSDHPERFDSRPQVLCKESVCGRGYWEVEWSGMGVAISVSYKEISRKGDGDESVFEHNSQSWSLVCYPSSVTFWHNNKKTKLQGSASYIIGVYVDHSAGTLSFYNVSDTMRLLHRVHTTFTQPLYPGFSVYKYYSDPRVRAGRNILMRSKFQERIQEKQKKVQGLKQTVETIKMRSQEAVDDNEKIFTEMISSMEKKHSEVIRAREKAELSQAEQPLKQL</sequence>
<dbReference type="AlphaFoldDB" id="A0AAD5AZK5"/>
<dbReference type="PROSITE" id="PS50188">
    <property type="entry name" value="B302_SPRY"/>
    <property type="match status" value="1"/>
</dbReference>
<dbReference type="PROSITE" id="PS50119">
    <property type="entry name" value="ZF_BBOX"/>
    <property type="match status" value="1"/>
</dbReference>
<keyword evidence="9" id="KW-1185">Reference proteome</keyword>
<dbReference type="Pfam" id="PF00643">
    <property type="entry name" value="zf-B_box"/>
    <property type="match status" value="1"/>
</dbReference>
<feature type="coiled-coil region" evidence="5">
    <location>
        <begin position="252"/>
        <end position="279"/>
    </location>
</feature>
<protein>
    <submittedName>
        <fullName evidence="8">FinTRIM family, member 14</fullName>
    </submittedName>
</protein>
<dbReference type="InterPro" id="IPR013320">
    <property type="entry name" value="ConA-like_dom_sf"/>
</dbReference>
<proteinExistence type="predicted"/>
<comment type="caution">
    <text evidence="8">The sequence shown here is derived from an EMBL/GenBank/DDBJ whole genome shotgun (WGS) entry which is preliminary data.</text>
</comment>
<feature type="coiled-coil region" evidence="5">
    <location>
        <begin position="180"/>
        <end position="221"/>
    </location>
</feature>
<dbReference type="SMART" id="SM00336">
    <property type="entry name" value="BBOX"/>
    <property type="match status" value="1"/>
</dbReference>
<dbReference type="InterPro" id="IPR003877">
    <property type="entry name" value="SPRY_dom"/>
</dbReference>
<dbReference type="CDD" id="cd16040">
    <property type="entry name" value="SPRY_PRY_SNTX"/>
    <property type="match status" value="1"/>
</dbReference>
<keyword evidence="3" id="KW-0862">Zinc</keyword>
<dbReference type="InterPro" id="IPR006574">
    <property type="entry name" value="PRY"/>
</dbReference>
<dbReference type="SMART" id="SM00449">
    <property type="entry name" value="SPRY"/>
    <property type="match status" value="1"/>
</dbReference>
<gene>
    <name evidence="8" type="ORF">C0J50_15906</name>
</gene>
<evidence type="ECO:0000313" key="8">
    <source>
        <dbReference type="EMBL" id="KAI5624384.1"/>
    </source>
</evidence>
<evidence type="ECO:0000313" key="9">
    <source>
        <dbReference type="Proteomes" id="UP001205998"/>
    </source>
</evidence>
<evidence type="ECO:0000256" key="4">
    <source>
        <dbReference type="PROSITE-ProRule" id="PRU00024"/>
    </source>
</evidence>
<reference evidence="8" key="1">
    <citation type="submission" date="2018-07" db="EMBL/GenBank/DDBJ databases">
        <title>Comparative genomics of catfishes provides insights into carnivory and benthic adaptation.</title>
        <authorList>
            <person name="Zhang Y."/>
            <person name="Wang D."/>
            <person name="Peng Z."/>
            <person name="Zheng S."/>
            <person name="Shao F."/>
            <person name="Tao W."/>
        </authorList>
    </citation>
    <scope>NUCLEOTIDE SEQUENCE</scope>
    <source>
        <strain evidence="8">Chongqing</strain>
    </source>
</reference>
<keyword evidence="2 4" id="KW-0863">Zinc-finger</keyword>
<dbReference type="PANTHER" id="PTHR25465">
    <property type="entry name" value="B-BOX DOMAIN CONTAINING"/>
    <property type="match status" value="1"/>
</dbReference>
<dbReference type="InterPro" id="IPR058030">
    <property type="entry name" value="TRIM8/14/16/25/29/45/65_CC"/>
</dbReference>
<dbReference type="InterPro" id="IPR000315">
    <property type="entry name" value="Znf_B-box"/>
</dbReference>
<feature type="domain" description="B30.2/SPRY" evidence="7">
    <location>
        <begin position="348"/>
        <end position="542"/>
    </location>
</feature>
<evidence type="ECO:0000259" key="7">
    <source>
        <dbReference type="PROSITE" id="PS50188"/>
    </source>
</evidence>
<dbReference type="InterPro" id="IPR043136">
    <property type="entry name" value="B30.2/SPRY_sf"/>
</dbReference>
<feature type="coiled-coil region" evidence="5">
    <location>
        <begin position="544"/>
        <end position="571"/>
    </location>
</feature>
<evidence type="ECO:0000256" key="5">
    <source>
        <dbReference type="SAM" id="Coils"/>
    </source>
</evidence>
<dbReference type="Proteomes" id="UP001205998">
    <property type="component" value="Unassembled WGS sequence"/>
</dbReference>
<dbReference type="InterPro" id="IPR051051">
    <property type="entry name" value="E3_ubiq-ligase_TRIM/RNF"/>
</dbReference>
<dbReference type="GO" id="GO:0005737">
    <property type="term" value="C:cytoplasm"/>
    <property type="evidence" value="ECO:0007669"/>
    <property type="project" value="UniProtKB-ARBA"/>
</dbReference>
<dbReference type="PANTHER" id="PTHR25465:SF5">
    <property type="entry name" value="E3 UBIQUITIN_ISG15 LIGASE TRIM25-RELATED"/>
    <property type="match status" value="1"/>
</dbReference>
<evidence type="ECO:0000259" key="6">
    <source>
        <dbReference type="PROSITE" id="PS50119"/>
    </source>
</evidence>
<dbReference type="SUPFAM" id="SSF57845">
    <property type="entry name" value="B-box zinc-binding domain"/>
    <property type="match status" value="1"/>
</dbReference>
<evidence type="ECO:0000256" key="3">
    <source>
        <dbReference type="ARBA" id="ARBA00022833"/>
    </source>
</evidence>
<name>A0AAD5AZK5_SILAS</name>
<keyword evidence="5" id="KW-0175">Coiled coil</keyword>
<dbReference type="Pfam" id="PF25600">
    <property type="entry name" value="TRIM_CC"/>
    <property type="match status" value="2"/>
</dbReference>
<dbReference type="SMART" id="SM00589">
    <property type="entry name" value="PRY"/>
    <property type="match status" value="1"/>
</dbReference>
<keyword evidence="1" id="KW-0479">Metal-binding</keyword>
<dbReference type="InterPro" id="IPR003879">
    <property type="entry name" value="Butyrophylin_SPRY"/>
</dbReference>
<dbReference type="Pfam" id="PF00622">
    <property type="entry name" value="SPRY"/>
    <property type="match status" value="1"/>
</dbReference>
<dbReference type="Gene3D" id="3.30.160.60">
    <property type="entry name" value="Classic Zinc Finger"/>
    <property type="match status" value="1"/>
</dbReference>
<dbReference type="GO" id="GO:0008270">
    <property type="term" value="F:zinc ion binding"/>
    <property type="evidence" value="ECO:0007669"/>
    <property type="project" value="UniProtKB-KW"/>
</dbReference>